<feature type="compositionally biased region" description="Polar residues" evidence="1">
    <location>
        <begin position="62"/>
        <end position="77"/>
    </location>
</feature>
<feature type="region of interest" description="Disordered" evidence="1">
    <location>
        <begin position="51"/>
        <end position="77"/>
    </location>
</feature>
<protein>
    <submittedName>
        <fullName evidence="2">Uncharacterized protein</fullName>
    </submittedName>
</protein>
<sequence length="167" mass="18569">MAGYTEVDLLLRLGIKWGSYSGGLGVGNISNGLENTQVIGQGLPLEQQQLESHSSDFEELAPTTQPDSNHAQPTEVTDGSFSLTKTYKFADFQKLIADLFVQVCFSKCLISQTYLNIQEACNHSLNLKARMGPWEGEECLRRSPEEIRRIPEADGSLLRRRDFGTLS</sequence>
<dbReference type="Proteomes" id="UP001605036">
    <property type="component" value="Unassembled WGS sequence"/>
</dbReference>
<name>A0ABD1Z4K3_9MARC</name>
<organism evidence="2 3">
    <name type="scientific">Riccia fluitans</name>
    <dbReference type="NCBI Taxonomy" id="41844"/>
    <lineage>
        <taxon>Eukaryota</taxon>
        <taxon>Viridiplantae</taxon>
        <taxon>Streptophyta</taxon>
        <taxon>Embryophyta</taxon>
        <taxon>Marchantiophyta</taxon>
        <taxon>Marchantiopsida</taxon>
        <taxon>Marchantiidae</taxon>
        <taxon>Marchantiales</taxon>
        <taxon>Ricciaceae</taxon>
        <taxon>Riccia</taxon>
    </lineage>
</organism>
<proteinExistence type="predicted"/>
<dbReference type="EMBL" id="JBHFFA010000002">
    <property type="protein sequence ID" value="KAL2642425.1"/>
    <property type="molecule type" value="Genomic_DNA"/>
</dbReference>
<evidence type="ECO:0000313" key="2">
    <source>
        <dbReference type="EMBL" id="KAL2642425.1"/>
    </source>
</evidence>
<reference evidence="2 3" key="1">
    <citation type="submission" date="2024-09" db="EMBL/GenBank/DDBJ databases">
        <title>Chromosome-scale assembly of Riccia fluitans.</title>
        <authorList>
            <person name="Paukszto L."/>
            <person name="Sawicki J."/>
            <person name="Karawczyk K."/>
            <person name="Piernik-Szablinska J."/>
            <person name="Szczecinska M."/>
            <person name="Mazdziarz M."/>
        </authorList>
    </citation>
    <scope>NUCLEOTIDE SEQUENCE [LARGE SCALE GENOMIC DNA]</scope>
    <source>
        <strain evidence="2">Rf_01</strain>
        <tissue evidence="2">Aerial parts of the thallus</tissue>
    </source>
</reference>
<comment type="caution">
    <text evidence="2">The sequence shown here is derived from an EMBL/GenBank/DDBJ whole genome shotgun (WGS) entry which is preliminary data.</text>
</comment>
<gene>
    <name evidence="2" type="ORF">R1flu_010012</name>
</gene>
<keyword evidence="3" id="KW-1185">Reference proteome</keyword>
<evidence type="ECO:0000313" key="3">
    <source>
        <dbReference type="Proteomes" id="UP001605036"/>
    </source>
</evidence>
<dbReference type="AlphaFoldDB" id="A0ABD1Z4K3"/>
<accession>A0ABD1Z4K3</accession>
<evidence type="ECO:0000256" key="1">
    <source>
        <dbReference type="SAM" id="MobiDB-lite"/>
    </source>
</evidence>